<dbReference type="STRING" id="6210.W6UPN2"/>
<keyword evidence="1" id="KW-0472">Membrane</keyword>
<protein>
    <submittedName>
        <fullName evidence="2">Uncharacterized protein</fullName>
    </submittedName>
</protein>
<reference evidence="2 3" key="1">
    <citation type="journal article" date="2013" name="Nat. Genet.">
        <title>The genome of the hydatid tapeworm Echinococcus granulosus.</title>
        <authorList>
            <person name="Zheng H."/>
            <person name="Zhang W."/>
            <person name="Zhang L."/>
            <person name="Zhang Z."/>
            <person name="Li J."/>
            <person name="Lu G."/>
            <person name="Zhu Y."/>
            <person name="Wang Y."/>
            <person name="Huang Y."/>
            <person name="Liu J."/>
            <person name="Kang H."/>
            <person name="Chen J."/>
            <person name="Wang L."/>
            <person name="Chen A."/>
            <person name="Yu S."/>
            <person name="Gao Z."/>
            <person name="Jin L."/>
            <person name="Gu W."/>
            <person name="Wang Z."/>
            <person name="Zhao L."/>
            <person name="Shi B."/>
            <person name="Wen H."/>
            <person name="Lin R."/>
            <person name="Jones M.K."/>
            <person name="Brejova B."/>
            <person name="Vinar T."/>
            <person name="Zhao G."/>
            <person name="McManus D.P."/>
            <person name="Chen Z."/>
            <person name="Zhou Y."/>
            <person name="Wang S."/>
        </authorList>
    </citation>
    <scope>NUCLEOTIDE SEQUENCE [LARGE SCALE GENOMIC DNA]</scope>
</reference>
<dbReference type="KEGG" id="egl:EGR_09796"/>
<organism evidence="2 3">
    <name type="scientific">Echinococcus granulosus</name>
    <name type="common">Hydatid tapeworm</name>
    <dbReference type="NCBI Taxonomy" id="6210"/>
    <lineage>
        <taxon>Eukaryota</taxon>
        <taxon>Metazoa</taxon>
        <taxon>Spiralia</taxon>
        <taxon>Lophotrochozoa</taxon>
        <taxon>Platyhelminthes</taxon>
        <taxon>Cestoda</taxon>
        <taxon>Eucestoda</taxon>
        <taxon>Cyclophyllidea</taxon>
        <taxon>Taeniidae</taxon>
        <taxon>Echinococcus</taxon>
        <taxon>Echinococcus granulosus group</taxon>
    </lineage>
</organism>
<keyword evidence="1" id="KW-0812">Transmembrane</keyword>
<evidence type="ECO:0000256" key="1">
    <source>
        <dbReference type="SAM" id="Phobius"/>
    </source>
</evidence>
<gene>
    <name evidence="2" type="ORF">EGR_09796</name>
</gene>
<dbReference type="GeneID" id="36345511"/>
<accession>W6UPN2</accession>
<dbReference type="Proteomes" id="UP000019149">
    <property type="component" value="Unassembled WGS sequence"/>
</dbReference>
<feature type="transmembrane region" description="Helical" evidence="1">
    <location>
        <begin position="135"/>
        <end position="152"/>
    </location>
</feature>
<dbReference type="AlphaFoldDB" id="W6UPN2"/>
<dbReference type="RefSeq" id="XP_024346555.1">
    <property type="nucleotide sequence ID" value="XM_024499045.1"/>
</dbReference>
<keyword evidence="1" id="KW-1133">Transmembrane helix</keyword>
<dbReference type="CTD" id="36345511"/>
<dbReference type="EMBL" id="APAU02000167">
    <property type="protein sequence ID" value="EUB55359.1"/>
    <property type="molecule type" value="Genomic_DNA"/>
</dbReference>
<evidence type="ECO:0000313" key="3">
    <source>
        <dbReference type="Proteomes" id="UP000019149"/>
    </source>
</evidence>
<evidence type="ECO:0000313" key="2">
    <source>
        <dbReference type="EMBL" id="EUB55359.1"/>
    </source>
</evidence>
<proteinExistence type="predicted"/>
<dbReference type="OrthoDB" id="10605201at2759"/>
<feature type="transmembrane region" description="Helical" evidence="1">
    <location>
        <begin position="164"/>
        <end position="182"/>
    </location>
</feature>
<comment type="caution">
    <text evidence="2">The sequence shown here is derived from an EMBL/GenBank/DDBJ whole genome shotgun (WGS) entry which is preliminary data.</text>
</comment>
<sequence>MNLPSNDCPGICKVFTWDEKTCDVCFDCICRIEGQDSAERTPVIYESAVENLGLDEILGSKMFCQVLIMAKVMRTCEVYILYLRLIPYQNFTFAKEGTALKECPKGKPFHEFLPAGSLKLICIISCMIPDLSSNIALLAIFVFIIMITSNLLTPDENCRVERLVSPGVIIKVAYIARLYMIANQRWFKVSSGVVTLEESPNLCVMEICFYDWDRIYSQIEEAKVDVRFEMSNLQRIKHIGISPNGKEFEVTGLNKEVDAKLLKALGVERCKAAELTRATPIHQRTRHREFNRKSIDLNAEKS</sequence>
<keyword evidence="3" id="KW-1185">Reference proteome</keyword>
<name>W6UPN2_ECHGR</name>